<dbReference type="PANTHER" id="PTHR37422">
    <property type="entry name" value="TEICHURONIC ACID BIOSYNTHESIS PROTEIN TUAE"/>
    <property type="match status" value="1"/>
</dbReference>
<keyword evidence="7" id="KW-0436">Ligase</keyword>
<keyword evidence="4 5" id="KW-0472">Membrane</keyword>
<evidence type="ECO:0000256" key="5">
    <source>
        <dbReference type="SAM" id="Phobius"/>
    </source>
</evidence>
<feature type="transmembrane region" description="Helical" evidence="5">
    <location>
        <begin position="133"/>
        <end position="155"/>
    </location>
</feature>
<keyword evidence="8" id="KW-1185">Reference proteome</keyword>
<evidence type="ECO:0000256" key="2">
    <source>
        <dbReference type="ARBA" id="ARBA00022692"/>
    </source>
</evidence>
<feature type="transmembrane region" description="Helical" evidence="5">
    <location>
        <begin position="167"/>
        <end position="185"/>
    </location>
</feature>
<feature type="transmembrane region" description="Helical" evidence="5">
    <location>
        <begin position="285"/>
        <end position="302"/>
    </location>
</feature>
<keyword evidence="2 5" id="KW-0812">Transmembrane</keyword>
<dbReference type="GO" id="GO:0016874">
    <property type="term" value="F:ligase activity"/>
    <property type="evidence" value="ECO:0007669"/>
    <property type="project" value="UniProtKB-KW"/>
</dbReference>
<evidence type="ECO:0000259" key="6">
    <source>
        <dbReference type="Pfam" id="PF04932"/>
    </source>
</evidence>
<dbReference type="InterPro" id="IPR051533">
    <property type="entry name" value="WaaL-like"/>
</dbReference>
<gene>
    <name evidence="7" type="ORF">D1614_13580</name>
</gene>
<feature type="transmembrane region" description="Helical" evidence="5">
    <location>
        <begin position="79"/>
        <end position="95"/>
    </location>
</feature>
<evidence type="ECO:0000256" key="1">
    <source>
        <dbReference type="ARBA" id="ARBA00004141"/>
    </source>
</evidence>
<organism evidence="7 8">
    <name type="scientific">Maribellus luteus</name>
    <dbReference type="NCBI Taxonomy" id="2305463"/>
    <lineage>
        <taxon>Bacteria</taxon>
        <taxon>Pseudomonadati</taxon>
        <taxon>Bacteroidota</taxon>
        <taxon>Bacteroidia</taxon>
        <taxon>Marinilabiliales</taxon>
        <taxon>Prolixibacteraceae</taxon>
        <taxon>Maribellus</taxon>
    </lineage>
</organism>
<feature type="transmembrane region" description="Helical" evidence="5">
    <location>
        <begin position="357"/>
        <end position="383"/>
    </location>
</feature>
<feature type="transmembrane region" description="Helical" evidence="5">
    <location>
        <begin position="55"/>
        <end position="73"/>
    </location>
</feature>
<feature type="domain" description="O-antigen ligase-related" evidence="6">
    <location>
        <begin position="245"/>
        <end position="373"/>
    </location>
</feature>
<feature type="transmembrane region" description="Helical" evidence="5">
    <location>
        <begin position="213"/>
        <end position="230"/>
    </location>
</feature>
<feature type="transmembrane region" description="Helical" evidence="5">
    <location>
        <begin position="107"/>
        <end position="127"/>
    </location>
</feature>
<dbReference type="EMBL" id="QWGR01000007">
    <property type="protein sequence ID" value="RIJ47611.1"/>
    <property type="molecule type" value="Genomic_DNA"/>
</dbReference>
<evidence type="ECO:0000313" key="8">
    <source>
        <dbReference type="Proteomes" id="UP000265926"/>
    </source>
</evidence>
<comment type="caution">
    <text evidence="7">The sequence shown here is derived from an EMBL/GenBank/DDBJ whole genome shotgun (WGS) entry which is preliminary data.</text>
</comment>
<dbReference type="AlphaFoldDB" id="A0A399T020"/>
<evidence type="ECO:0000256" key="4">
    <source>
        <dbReference type="ARBA" id="ARBA00023136"/>
    </source>
</evidence>
<dbReference type="GO" id="GO:0016020">
    <property type="term" value="C:membrane"/>
    <property type="evidence" value="ECO:0007669"/>
    <property type="project" value="UniProtKB-SubCell"/>
</dbReference>
<evidence type="ECO:0000313" key="7">
    <source>
        <dbReference type="EMBL" id="RIJ47611.1"/>
    </source>
</evidence>
<name>A0A399T020_9BACT</name>
<dbReference type="Pfam" id="PF04932">
    <property type="entry name" value="Wzy_C"/>
    <property type="match status" value="1"/>
</dbReference>
<feature type="transmembrane region" description="Helical" evidence="5">
    <location>
        <begin position="395"/>
        <end position="412"/>
    </location>
</feature>
<comment type="subcellular location">
    <subcellularLocation>
        <location evidence="1">Membrane</location>
        <topology evidence="1">Multi-pass membrane protein</topology>
    </subcellularLocation>
</comment>
<evidence type="ECO:0000256" key="3">
    <source>
        <dbReference type="ARBA" id="ARBA00022989"/>
    </source>
</evidence>
<feature type="transmembrane region" description="Helical" evidence="5">
    <location>
        <begin position="237"/>
        <end position="255"/>
    </location>
</feature>
<dbReference type="PANTHER" id="PTHR37422:SF13">
    <property type="entry name" value="LIPOPOLYSACCHARIDE BIOSYNTHESIS PROTEIN PA4999-RELATED"/>
    <property type="match status" value="1"/>
</dbReference>
<reference evidence="7 8" key="1">
    <citation type="submission" date="2018-08" db="EMBL/GenBank/DDBJ databases">
        <title>Pallidiluteibacterium maritimus gen. nov., sp. nov., isolated from coastal sediment.</title>
        <authorList>
            <person name="Zhou L.Y."/>
        </authorList>
    </citation>
    <scope>NUCLEOTIDE SEQUENCE [LARGE SCALE GENOMIC DNA]</scope>
    <source>
        <strain evidence="7 8">XSD2</strain>
    </source>
</reference>
<proteinExistence type="predicted"/>
<feature type="transmembrane region" description="Helical" evidence="5">
    <location>
        <begin position="23"/>
        <end position="48"/>
    </location>
</feature>
<protein>
    <submittedName>
        <fullName evidence="7">O-antigen ligase domain-containing protein</fullName>
    </submittedName>
</protein>
<keyword evidence="3 5" id="KW-1133">Transmembrane helix</keyword>
<accession>A0A399T020</accession>
<dbReference type="InterPro" id="IPR007016">
    <property type="entry name" value="O-antigen_ligase-rel_domated"/>
</dbReference>
<dbReference type="Proteomes" id="UP000265926">
    <property type="component" value="Unassembled WGS sequence"/>
</dbReference>
<sequence length="438" mass="49397">MKKNMSVLNIQLSDSQKNYSFDFIFIALLTSVLSGIIGPLPVILYLIYKLGKSNNISAAIVLLLYANHSIGAFFKFVQFPIPGAIVTLLLGILFIRKEIYSLVRSNSYSIIYFIIVIVICLFAFLYGPVHSYSIAKLITITFKGSVSLIAFLLITSRNFSNRNVAEILAIICLLYLAMAFQYARFPHPTSVFDFSFFRQTAVLNMHDDNSISISYHHLGLTSMMGIAFLIYGNNKSVVTKTNIILFILFLYIILLSQARQAILGTTILIGAKMFLSSNKPTITKTLRLSLFFLFAIVLLQLIKTTEMQNSLTFNQGIEKAINRDFADAFSIIKQYPIFGKGLGGYSSTGLRNYPHNIILEILCEFGIIGFILLTFTVMSYVMLKKFSITYFTQNKSFYMLIIIAFFIRALISSDLTENIALFSALFAIQCNPLFKRIN</sequence>